<name>A0ACC2TTB0_9FUNG</name>
<accession>A0ACC2TTB0</accession>
<evidence type="ECO:0000313" key="2">
    <source>
        <dbReference type="Proteomes" id="UP001165960"/>
    </source>
</evidence>
<proteinExistence type="predicted"/>
<reference evidence="1" key="1">
    <citation type="submission" date="2022-04" db="EMBL/GenBank/DDBJ databases">
        <title>Genome of the entomopathogenic fungus Entomophthora muscae.</title>
        <authorList>
            <person name="Elya C."/>
            <person name="Lovett B.R."/>
            <person name="Lee E."/>
            <person name="Macias A.M."/>
            <person name="Hajek A.E."/>
            <person name="De Bivort B.L."/>
            <person name="Kasson M.T."/>
            <person name="De Fine Licht H.H."/>
            <person name="Stajich J.E."/>
        </authorList>
    </citation>
    <scope>NUCLEOTIDE SEQUENCE</scope>
    <source>
        <strain evidence="1">Berkeley</strain>
    </source>
</reference>
<protein>
    <submittedName>
        <fullName evidence="1">Uncharacterized protein</fullName>
    </submittedName>
</protein>
<dbReference type="EMBL" id="QTSX02002180">
    <property type="protein sequence ID" value="KAJ9077757.1"/>
    <property type="molecule type" value="Genomic_DNA"/>
</dbReference>
<gene>
    <name evidence="1" type="ORF">DSO57_1013605</name>
</gene>
<sequence>MSVRVLGNVHKMKFVATRIPLSPANLSHDTQWELNELPHDISNSMDQPEGKVKLRALSPN</sequence>
<comment type="caution">
    <text evidence="1">The sequence shown here is derived from an EMBL/GenBank/DDBJ whole genome shotgun (WGS) entry which is preliminary data.</text>
</comment>
<dbReference type="Proteomes" id="UP001165960">
    <property type="component" value="Unassembled WGS sequence"/>
</dbReference>
<evidence type="ECO:0000313" key="1">
    <source>
        <dbReference type="EMBL" id="KAJ9077757.1"/>
    </source>
</evidence>
<keyword evidence="2" id="KW-1185">Reference proteome</keyword>
<organism evidence="1 2">
    <name type="scientific">Entomophthora muscae</name>
    <dbReference type="NCBI Taxonomy" id="34485"/>
    <lineage>
        <taxon>Eukaryota</taxon>
        <taxon>Fungi</taxon>
        <taxon>Fungi incertae sedis</taxon>
        <taxon>Zoopagomycota</taxon>
        <taxon>Entomophthoromycotina</taxon>
        <taxon>Entomophthoromycetes</taxon>
        <taxon>Entomophthorales</taxon>
        <taxon>Entomophthoraceae</taxon>
        <taxon>Entomophthora</taxon>
    </lineage>
</organism>